<evidence type="ECO:0000313" key="3">
    <source>
        <dbReference type="Proteomes" id="UP001605036"/>
    </source>
</evidence>
<evidence type="ECO:0000256" key="1">
    <source>
        <dbReference type="SAM" id="MobiDB-lite"/>
    </source>
</evidence>
<evidence type="ECO:0000313" key="2">
    <source>
        <dbReference type="EMBL" id="KAL2652924.1"/>
    </source>
</evidence>
<proteinExistence type="predicted"/>
<dbReference type="AlphaFoldDB" id="A0ABD1ZRY3"/>
<dbReference type="EMBL" id="JBHFFA010000001">
    <property type="protein sequence ID" value="KAL2652924.1"/>
    <property type="molecule type" value="Genomic_DNA"/>
</dbReference>
<feature type="compositionally biased region" description="Basic and acidic residues" evidence="1">
    <location>
        <begin position="123"/>
        <end position="143"/>
    </location>
</feature>
<feature type="region of interest" description="Disordered" evidence="1">
    <location>
        <begin position="111"/>
        <end position="166"/>
    </location>
</feature>
<name>A0ABD1ZRY3_9MARC</name>
<protein>
    <submittedName>
        <fullName evidence="2">Uncharacterized protein</fullName>
    </submittedName>
</protein>
<gene>
    <name evidence="2" type="ORF">R1flu_021052</name>
</gene>
<accession>A0ABD1ZRY3</accession>
<sequence length="166" mass="18077">MSLSALPLRSPSIQEVQTPLTVPNQKAPGVETYTSLVLVHLFVPSVNHHVELRVLLDRQLELHVGEERVAVHPPKPSTSGDQHNANVNVPRVAEVVRTIVNALRRVSSPFVIPTGDTLSQTASERESQVIEGNARDFDTHEASSSRAKNASRFRLDSPGTPDEGSP</sequence>
<reference evidence="2 3" key="1">
    <citation type="submission" date="2024-09" db="EMBL/GenBank/DDBJ databases">
        <title>Chromosome-scale assembly of Riccia fluitans.</title>
        <authorList>
            <person name="Paukszto L."/>
            <person name="Sawicki J."/>
            <person name="Karawczyk K."/>
            <person name="Piernik-Szablinska J."/>
            <person name="Szczecinska M."/>
            <person name="Mazdziarz M."/>
        </authorList>
    </citation>
    <scope>NUCLEOTIDE SEQUENCE [LARGE SCALE GENOMIC DNA]</scope>
    <source>
        <strain evidence="2">Rf_01</strain>
        <tissue evidence="2">Aerial parts of the thallus</tissue>
    </source>
</reference>
<keyword evidence="3" id="KW-1185">Reference proteome</keyword>
<organism evidence="2 3">
    <name type="scientific">Riccia fluitans</name>
    <dbReference type="NCBI Taxonomy" id="41844"/>
    <lineage>
        <taxon>Eukaryota</taxon>
        <taxon>Viridiplantae</taxon>
        <taxon>Streptophyta</taxon>
        <taxon>Embryophyta</taxon>
        <taxon>Marchantiophyta</taxon>
        <taxon>Marchantiopsida</taxon>
        <taxon>Marchantiidae</taxon>
        <taxon>Marchantiales</taxon>
        <taxon>Ricciaceae</taxon>
        <taxon>Riccia</taxon>
    </lineage>
</organism>
<comment type="caution">
    <text evidence="2">The sequence shown here is derived from an EMBL/GenBank/DDBJ whole genome shotgun (WGS) entry which is preliminary data.</text>
</comment>
<dbReference type="Proteomes" id="UP001605036">
    <property type="component" value="Unassembled WGS sequence"/>
</dbReference>